<evidence type="ECO:0000259" key="7">
    <source>
        <dbReference type="Pfam" id="PF14322"/>
    </source>
</evidence>
<evidence type="ECO:0000256" key="3">
    <source>
        <dbReference type="ARBA" id="ARBA00022729"/>
    </source>
</evidence>
<name>A0A1I1JU04_9SPHI</name>
<dbReference type="InterPro" id="IPR011990">
    <property type="entry name" value="TPR-like_helical_dom_sf"/>
</dbReference>
<reference evidence="8 9" key="1">
    <citation type="submission" date="2016-10" db="EMBL/GenBank/DDBJ databases">
        <authorList>
            <person name="de Groot N.N."/>
        </authorList>
    </citation>
    <scope>NUCLEOTIDE SEQUENCE [LARGE SCALE GENOMIC DNA]</scope>
    <source>
        <strain evidence="8 9">DSM 22900</strain>
    </source>
</reference>
<dbReference type="PROSITE" id="PS51257">
    <property type="entry name" value="PROKAR_LIPOPROTEIN"/>
    <property type="match status" value="1"/>
</dbReference>
<dbReference type="SUPFAM" id="SSF48452">
    <property type="entry name" value="TPR-like"/>
    <property type="match status" value="1"/>
</dbReference>
<dbReference type="RefSeq" id="WP_244518944.1">
    <property type="nucleotide sequence ID" value="NZ_FOLL01000013.1"/>
</dbReference>
<evidence type="ECO:0000313" key="8">
    <source>
        <dbReference type="EMBL" id="SFC52137.1"/>
    </source>
</evidence>
<dbReference type="GO" id="GO:0009279">
    <property type="term" value="C:cell outer membrane"/>
    <property type="evidence" value="ECO:0007669"/>
    <property type="project" value="UniProtKB-SubCell"/>
</dbReference>
<organism evidence="8 9">
    <name type="scientific">Parapedobacter composti</name>
    <dbReference type="NCBI Taxonomy" id="623281"/>
    <lineage>
        <taxon>Bacteria</taxon>
        <taxon>Pseudomonadati</taxon>
        <taxon>Bacteroidota</taxon>
        <taxon>Sphingobacteriia</taxon>
        <taxon>Sphingobacteriales</taxon>
        <taxon>Sphingobacteriaceae</taxon>
        <taxon>Parapedobacter</taxon>
    </lineage>
</organism>
<evidence type="ECO:0000256" key="1">
    <source>
        <dbReference type="ARBA" id="ARBA00004442"/>
    </source>
</evidence>
<evidence type="ECO:0000259" key="6">
    <source>
        <dbReference type="Pfam" id="PF07980"/>
    </source>
</evidence>
<dbReference type="Pfam" id="PF07980">
    <property type="entry name" value="SusD_RagB"/>
    <property type="match status" value="1"/>
</dbReference>
<dbReference type="Gene3D" id="1.25.40.390">
    <property type="match status" value="1"/>
</dbReference>
<keyword evidence="5" id="KW-0998">Cell outer membrane</keyword>
<dbReference type="EMBL" id="FOLL01000013">
    <property type="protein sequence ID" value="SFC52137.1"/>
    <property type="molecule type" value="Genomic_DNA"/>
</dbReference>
<evidence type="ECO:0000256" key="2">
    <source>
        <dbReference type="ARBA" id="ARBA00006275"/>
    </source>
</evidence>
<comment type="similarity">
    <text evidence="2">Belongs to the SusD family.</text>
</comment>
<keyword evidence="9" id="KW-1185">Reference proteome</keyword>
<dbReference type="AlphaFoldDB" id="A0A1I1JU04"/>
<gene>
    <name evidence="8" type="ORF">SAMN05421747_11361</name>
</gene>
<evidence type="ECO:0000256" key="4">
    <source>
        <dbReference type="ARBA" id="ARBA00023136"/>
    </source>
</evidence>
<dbReference type="InterPro" id="IPR012944">
    <property type="entry name" value="SusD_RagB_dom"/>
</dbReference>
<dbReference type="Proteomes" id="UP000199577">
    <property type="component" value="Unassembled WGS sequence"/>
</dbReference>
<evidence type="ECO:0000256" key="5">
    <source>
        <dbReference type="ARBA" id="ARBA00023237"/>
    </source>
</evidence>
<feature type="domain" description="SusD-like N-terminal" evidence="7">
    <location>
        <begin position="88"/>
        <end position="225"/>
    </location>
</feature>
<sequence length="513" mass="58211">MMTAKIKYGILGLCMVLITSCDSILDVDVPDNLVHDEFWQNRDQVYSSLIGLYTSLHSNLNSYHVWGDVRSSAYAPGTGDAFNNSYGQFMSHDIYPTNGLLSWASVYRSITWINSFIKNAPSALDRDNTFSPAELRSMMGEAHALRALNYFYLVRAFKEVPIINEPYESDNQKFDTSPSSEEAVLDFIESDLQRALDDAPEGFDNVSNRFGRITKNAVRALWADVKLWRNDYAGCITLCEQLEAQYAGSLVGPLAWYTIFNPGNSNESIFEYQYSQLGPVSPLYNWFAYASRGDTNGERYLANSANLSVNAQEILYPPVLPGYVTSDTIRLRSFAMLGASGISNGYGAAAEIYKFIGTAPYQVSYRPGNARTANYIFYRYREVLFMKAEAYAMLNRYPEAEQLINIVRERCNIPPLLPGESGEGTEFMARLLMEREFELGFEGKEWFAAVRIGRRPGYEGVLLEKSATNNSMGRSYQVIRARLLDKESWFLPYHLTEVENNPQLDQKPFYRNK</sequence>
<keyword evidence="4" id="KW-0472">Membrane</keyword>
<accession>A0A1I1JU04</accession>
<feature type="domain" description="RagB/SusD" evidence="6">
    <location>
        <begin position="353"/>
        <end position="510"/>
    </location>
</feature>
<protein>
    <submittedName>
        <fullName evidence="8">Starch-binding associating with outer membrane</fullName>
    </submittedName>
</protein>
<comment type="subcellular location">
    <subcellularLocation>
        <location evidence="1">Cell outer membrane</location>
    </subcellularLocation>
</comment>
<dbReference type="InterPro" id="IPR033985">
    <property type="entry name" value="SusD-like_N"/>
</dbReference>
<dbReference type="STRING" id="623281.SAMN05421747_11361"/>
<proteinExistence type="inferred from homology"/>
<dbReference type="Pfam" id="PF14322">
    <property type="entry name" value="SusD-like_3"/>
    <property type="match status" value="1"/>
</dbReference>
<evidence type="ECO:0000313" key="9">
    <source>
        <dbReference type="Proteomes" id="UP000199577"/>
    </source>
</evidence>
<keyword evidence="3" id="KW-0732">Signal</keyword>